<organism evidence="11 12">
    <name type="scientific">Aminobacter carboxidus</name>
    <dbReference type="NCBI Taxonomy" id="376165"/>
    <lineage>
        <taxon>Bacteria</taxon>
        <taxon>Pseudomonadati</taxon>
        <taxon>Pseudomonadota</taxon>
        <taxon>Alphaproteobacteria</taxon>
        <taxon>Hyphomicrobiales</taxon>
        <taxon>Phyllobacteriaceae</taxon>
        <taxon>Aminobacter</taxon>
    </lineage>
</organism>
<dbReference type="PROSITE" id="PS50893">
    <property type="entry name" value="ABC_TRANSPORTER_2"/>
    <property type="match status" value="2"/>
</dbReference>
<accession>A0A8E2BF49</accession>
<evidence type="ECO:0000313" key="11">
    <source>
        <dbReference type="EMBL" id="MBB6468367.1"/>
    </source>
</evidence>
<keyword evidence="4 11" id="KW-0762">Sugar transport</keyword>
<evidence type="ECO:0000256" key="5">
    <source>
        <dbReference type="ARBA" id="ARBA00022737"/>
    </source>
</evidence>
<dbReference type="InterPro" id="IPR003593">
    <property type="entry name" value="AAA+_ATPase"/>
</dbReference>
<dbReference type="GO" id="GO:0005524">
    <property type="term" value="F:ATP binding"/>
    <property type="evidence" value="ECO:0007669"/>
    <property type="project" value="UniProtKB-KW"/>
</dbReference>
<evidence type="ECO:0000256" key="7">
    <source>
        <dbReference type="ARBA" id="ARBA00022840"/>
    </source>
</evidence>
<dbReference type="Proteomes" id="UP000532373">
    <property type="component" value="Unassembled WGS sequence"/>
</dbReference>
<comment type="caution">
    <text evidence="11">The sequence shown here is derived from an EMBL/GenBank/DDBJ whole genome shotgun (WGS) entry which is preliminary data.</text>
</comment>
<evidence type="ECO:0000256" key="1">
    <source>
        <dbReference type="ARBA" id="ARBA00005417"/>
    </source>
</evidence>
<dbReference type="CDD" id="cd03216">
    <property type="entry name" value="ABC_Carb_Monos_I"/>
    <property type="match status" value="1"/>
</dbReference>
<protein>
    <submittedName>
        <fullName evidence="11">ABC-type sugar transport system ATPase subunit</fullName>
    </submittedName>
</protein>
<evidence type="ECO:0000256" key="3">
    <source>
        <dbReference type="ARBA" id="ARBA00022475"/>
    </source>
</evidence>
<name>A0A8E2BF49_9HYPH</name>
<dbReference type="CDD" id="cd03215">
    <property type="entry name" value="ABC_Carb_Monos_II"/>
    <property type="match status" value="1"/>
</dbReference>
<dbReference type="EMBL" id="JACHGI010000009">
    <property type="protein sequence ID" value="MBB6468367.1"/>
    <property type="molecule type" value="Genomic_DNA"/>
</dbReference>
<evidence type="ECO:0000256" key="2">
    <source>
        <dbReference type="ARBA" id="ARBA00022448"/>
    </source>
</evidence>
<evidence type="ECO:0000256" key="6">
    <source>
        <dbReference type="ARBA" id="ARBA00022741"/>
    </source>
</evidence>
<dbReference type="InterPro" id="IPR027417">
    <property type="entry name" value="P-loop_NTPase"/>
</dbReference>
<evidence type="ECO:0000256" key="9">
    <source>
        <dbReference type="ARBA" id="ARBA00023136"/>
    </source>
</evidence>
<keyword evidence="2" id="KW-0813">Transport</keyword>
<evidence type="ECO:0000256" key="4">
    <source>
        <dbReference type="ARBA" id="ARBA00022597"/>
    </source>
</evidence>
<dbReference type="SMART" id="SM00382">
    <property type="entry name" value="AAA"/>
    <property type="match status" value="2"/>
</dbReference>
<dbReference type="SUPFAM" id="SSF52540">
    <property type="entry name" value="P-loop containing nucleoside triphosphate hydrolases"/>
    <property type="match status" value="2"/>
</dbReference>
<dbReference type="PANTHER" id="PTHR43790">
    <property type="entry name" value="CARBOHYDRATE TRANSPORT ATP-BINDING PROTEIN MG119-RELATED"/>
    <property type="match status" value="1"/>
</dbReference>
<dbReference type="RefSeq" id="WP_184770809.1">
    <property type="nucleotide sequence ID" value="NZ_JACHGI010000009.1"/>
</dbReference>
<feature type="domain" description="ABC transporter" evidence="10">
    <location>
        <begin position="2"/>
        <end position="238"/>
    </location>
</feature>
<keyword evidence="7" id="KW-0067">ATP-binding</keyword>
<dbReference type="InterPro" id="IPR003439">
    <property type="entry name" value="ABC_transporter-like_ATP-bd"/>
</dbReference>
<keyword evidence="8" id="KW-1278">Translocase</keyword>
<keyword evidence="5" id="KW-0677">Repeat</keyword>
<keyword evidence="9" id="KW-0472">Membrane</keyword>
<proteinExistence type="inferred from homology"/>
<dbReference type="InterPro" id="IPR050107">
    <property type="entry name" value="ABC_carbohydrate_import_ATPase"/>
</dbReference>
<feature type="domain" description="ABC transporter" evidence="10">
    <location>
        <begin position="270"/>
        <end position="515"/>
    </location>
</feature>
<dbReference type="AlphaFoldDB" id="A0A8E2BF49"/>
<dbReference type="PROSITE" id="PS00211">
    <property type="entry name" value="ABC_TRANSPORTER_1"/>
    <property type="match status" value="1"/>
</dbReference>
<dbReference type="PANTHER" id="PTHR43790:SF3">
    <property type="entry name" value="D-ALLOSE IMPORT ATP-BINDING PROTEIN ALSA-RELATED"/>
    <property type="match status" value="1"/>
</dbReference>
<keyword evidence="3" id="KW-1003">Cell membrane</keyword>
<evidence type="ECO:0000256" key="8">
    <source>
        <dbReference type="ARBA" id="ARBA00022967"/>
    </source>
</evidence>
<reference evidence="11 12" key="1">
    <citation type="submission" date="2020-08" db="EMBL/GenBank/DDBJ databases">
        <title>Genomic Encyclopedia of Type Strains, Phase IV (KMG-IV): sequencing the most valuable type-strain genomes for metagenomic binning, comparative biology and taxonomic classification.</title>
        <authorList>
            <person name="Goeker M."/>
        </authorList>
    </citation>
    <scope>NUCLEOTIDE SEQUENCE [LARGE SCALE GENOMIC DNA]</scope>
    <source>
        <strain evidence="11 12">DSM 17454</strain>
    </source>
</reference>
<dbReference type="Pfam" id="PF00005">
    <property type="entry name" value="ABC_tran"/>
    <property type="match status" value="2"/>
</dbReference>
<evidence type="ECO:0000259" key="10">
    <source>
        <dbReference type="PROSITE" id="PS50893"/>
    </source>
</evidence>
<dbReference type="GO" id="GO:0016887">
    <property type="term" value="F:ATP hydrolysis activity"/>
    <property type="evidence" value="ECO:0007669"/>
    <property type="project" value="InterPro"/>
</dbReference>
<comment type="similarity">
    <text evidence="1">Belongs to the ABC transporter superfamily.</text>
</comment>
<gene>
    <name evidence="11" type="ORF">HNQ96_004251</name>
</gene>
<sequence>MLEVEGVTKRFGGVVALDGVSLRAEAGRVHALLGENGAGKSTLLKCLSGVHRPDGGGMALSGQGFAPANPTESEKAGLRFVHQELNLVPGFTAYENAFVGRPYPRRGGVIDWATMRSRFKAVRDRHGLDLDIDVPVARLSVAKCQIVEILRALMDEARVLVLDEPTASLSEREAATLHGIIRQLASHGCVVILVSHRLDEVFAIADDYTVLRNGCTVGSGQVCDIDRSGVVALMAGGEFDQQRVAAPAAAGAPLLHPPLLHPPLLHPPLLHPPLLQLTGFSPSPVRDGLDLSVHAGEIVGLYGVVGSGRSSLLKSIWGANPLARGGLTLDRKQLPPTGISRRIREGVAYVPEDRRGRGLVMQHSILDNVLLPRLSLYRAMRRLPVVSWQLARRGVRKLLADRSVKYGRLGDRISTLSGGNQQKIMIGRWVGPSCRLFLLDEPTRGVDVRSKAEIHALCRRLAGEGTAVLFVTSDIEELVMLAQRILVMAHGRITLDAANRDLSRQDIVHAAFETTKELT</sequence>
<evidence type="ECO:0000313" key="12">
    <source>
        <dbReference type="Proteomes" id="UP000532373"/>
    </source>
</evidence>
<dbReference type="InterPro" id="IPR017871">
    <property type="entry name" value="ABC_transporter-like_CS"/>
</dbReference>
<keyword evidence="6" id="KW-0547">Nucleotide-binding</keyword>
<dbReference type="Gene3D" id="3.40.50.300">
    <property type="entry name" value="P-loop containing nucleotide triphosphate hydrolases"/>
    <property type="match status" value="2"/>
</dbReference>